<dbReference type="Pfam" id="PF09678">
    <property type="entry name" value="Caa3_CtaG"/>
    <property type="match status" value="1"/>
</dbReference>
<sequence length="302" mass="34587">MWLELQIFGFRALWSPYFFMFVLFLALLYFLITGPYRRKFGENDKPSFSQQIFFYTALLLLYLVKGSPVDLLSHIMLSAHMVQMAIYYLIFPIFIIKGLPVWVWRKVIEKPVIKPVLKLLTKPIISLLLFNTLFSLYHVPAVFDFAKSSQLIHTSISLTILFAAFIVWWPILSPIKEYDTMSPVLKLGYIFANGVLITPACVLIIFADHALFATYSQDGAWMQALALCVPGDVLQGITYSISGPEMFSPFSTMEDQQLGGIIMKIMQEITYGVILGRVFFKWFNKKSLEIDPIPVTETQTQS</sequence>
<reference evidence="7 8" key="1">
    <citation type="journal article" date="2024" name="Int. J. Syst. Evol. Microbiol.">
        <title>Virgibacillus tibetensis sp. nov., isolated from salt lake on the Tibetan Plateau of China.</title>
        <authorList>
            <person name="Phurbu D."/>
            <person name="Liu Z.-X."/>
            <person name="Wang R."/>
            <person name="Zheng Y.-Y."/>
            <person name="Liu H.-C."/>
            <person name="Zhou Y.-G."/>
            <person name="Yu Y.-J."/>
            <person name="Li A.-H."/>
        </authorList>
    </citation>
    <scope>NUCLEOTIDE SEQUENCE [LARGE SCALE GENOMIC DNA]</scope>
    <source>
        <strain evidence="7 8">C22-A2</strain>
    </source>
</reference>
<keyword evidence="3 6" id="KW-0812">Transmembrane</keyword>
<organism evidence="7 8">
    <name type="scientific">Virgibacillus tibetensis</name>
    <dbReference type="NCBI Taxonomy" id="3042313"/>
    <lineage>
        <taxon>Bacteria</taxon>
        <taxon>Bacillati</taxon>
        <taxon>Bacillota</taxon>
        <taxon>Bacilli</taxon>
        <taxon>Bacillales</taxon>
        <taxon>Bacillaceae</taxon>
        <taxon>Virgibacillus</taxon>
    </lineage>
</organism>
<feature type="transmembrane region" description="Helical" evidence="6">
    <location>
        <begin position="261"/>
        <end position="280"/>
    </location>
</feature>
<evidence type="ECO:0000256" key="4">
    <source>
        <dbReference type="ARBA" id="ARBA00022989"/>
    </source>
</evidence>
<keyword evidence="5 6" id="KW-0472">Membrane</keyword>
<proteinExistence type="predicted"/>
<accession>A0ABU6KDB4</accession>
<feature type="transmembrane region" description="Helical" evidence="6">
    <location>
        <begin position="12"/>
        <end position="32"/>
    </location>
</feature>
<evidence type="ECO:0000256" key="2">
    <source>
        <dbReference type="ARBA" id="ARBA00022475"/>
    </source>
</evidence>
<feature type="transmembrane region" description="Helical" evidence="6">
    <location>
        <begin position="85"/>
        <end position="104"/>
    </location>
</feature>
<evidence type="ECO:0000256" key="1">
    <source>
        <dbReference type="ARBA" id="ARBA00004651"/>
    </source>
</evidence>
<feature type="transmembrane region" description="Helical" evidence="6">
    <location>
        <begin position="124"/>
        <end position="143"/>
    </location>
</feature>
<dbReference type="InterPro" id="IPR014108">
    <property type="entry name" value="Caa3-assmbl_CtaG"/>
</dbReference>
<evidence type="ECO:0000313" key="8">
    <source>
        <dbReference type="Proteomes" id="UP001335737"/>
    </source>
</evidence>
<evidence type="ECO:0000256" key="5">
    <source>
        <dbReference type="ARBA" id="ARBA00023136"/>
    </source>
</evidence>
<dbReference type="InterPro" id="IPR019108">
    <property type="entry name" value="Caa3_assmbl_CtaG-rel"/>
</dbReference>
<feature type="transmembrane region" description="Helical" evidence="6">
    <location>
        <begin position="155"/>
        <end position="175"/>
    </location>
</feature>
<name>A0ABU6KDB4_9BACI</name>
<feature type="transmembrane region" description="Helical" evidence="6">
    <location>
        <begin position="52"/>
        <end position="73"/>
    </location>
</feature>
<keyword evidence="4 6" id="KW-1133">Transmembrane helix</keyword>
<comment type="subcellular location">
    <subcellularLocation>
        <location evidence="1">Cell membrane</location>
        <topology evidence="1">Multi-pass membrane protein</topology>
    </subcellularLocation>
</comment>
<dbReference type="NCBIfam" id="TIGR02737">
    <property type="entry name" value="caa3_CtaG"/>
    <property type="match status" value="1"/>
</dbReference>
<evidence type="ECO:0000256" key="3">
    <source>
        <dbReference type="ARBA" id="ARBA00022692"/>
    </source>
</evidence>
<dbReference type="Proteomes" id="UP001335737">
    <property type="component" value="Unassembled WGS sequence"/>
</dbReference>
<feature type="transmembrane region" description="Helical" evidence="6">
    <location>
        <begin position="187"/>
        <end position="207"/>
    </location>
</feature>
<comment type="caution">
    <text evidence="7">The sequence shown here is derived from an EMBL/GenBank/DDBJ whole genome shotgun (WGS) entry which is preliminary data.</text>
</comment>
<dbReference type="EMBL" id="JARZFX010000001">
    <property type="protein sequence ID" value="MEC5422814.1"/>
    <property type="molecule type" value="Genomic_DNA"/>
</dbReference>
<dbReference type="RefSeq" id="WP_327606361.1">
    <property type="nucleotide sequence ID" value="NZ_JARZFX010000001.1"/>
</dbReference>
<protein>
    <submittedName>
        <fullName evidence="7">Cytochrome c oxidase assembly factor CtaG</fullName>
    </submittedName>
</protein>
<gene>
    <name evidence="7" type="primary">ctaG</name>
    <name evidence="7" type="ORF">QGM71_04790</name>
</gene>
<evidence type="ECO:0000256" key="6">
    <source>
        <dbReference type="SAM" id="Phobius"/>
    </source>
</evidence>
<keyword evidence="8" id="KW-1185">Reference proteome</keyword>
<keyword evidence="2" id="KW-1003">Cell membrane</keyword>
<evidence type="ECO:0000313" key="7">
    <source>
        <dbReference type="EMBL" id="MEC5422814.1"/>
    </source>
</evidence>